<dbReference type="EMBL" id="PDCJ01000001">
    <property type="protein sequence ID" value="PEG32333.1"/>
    <property type="molecule type" value="Genomic_DNA"/>
</dbReference>
<feature type="transmembrane region" description="Helical" evidence="1">
    <location>
        <begin position="12"/>
        <end position="33"/>
    </location>
</feature>
<dbReference type="AlphaFoldDB" id="A0A2A7MLF1"/>
<reference evidence="2 3" key="1">
    <citation type="submission" date="2017-10" db="EMBL/GenBank/DDBJ databases">
        <title>Effective Description of Clostridium neonatale sp. nov. linked to necrotizing enterocolitis in neonates and a clarification of species assignable to the genus Clostridium (Prazmowski 1880) emend. Lawson and Rainey 2016.</title>
        <authorList>
            <person name="Bernard K."/>
            <person name="Burdz T."/>
            <person name="Wiebe D."/>
            <person name="Balcewich B."/>
            <person name="Alfa M."/>
            <person name="Bernier A.-M."/>
        </authorList>
    </citation>
    <scope>NUCLEOTIDE SEQUENCE [LARGE SCALE GENOMIC DNA]</scope>
    <source>
        <strain evidence="2 3">LCDC99A005</strain>
    </source>
</reference>
<keyword evidence="3" id="KW-1185">Reference proteome</keyword>
<keyword evidence="1" id="KW-0472">Membrane</keyword>
<name>A0A2A7MLF1_9CLOT</name>
<dbReference type="RefSeq" id="WP_058296476.1">
    <property type="nucleotide sequence ID" value="NZ_CAMRXG010000019.1"/>
</dbReference>
<feature type="transmembrane region" description="Helical" evidence="1">
    <location>
        <begin position="69"/>
        <end position="89"/>
    </location>
</feature>
<keyword evidence="1" id="KW-1133">Transmembrane helix</keyword>
<sequence length="90" mass="10468">MSEKNVTLCNKLLYYGVAPLLLLYFFLIDSGLAICNFNVLVVFSLVIVSMVTMHLSYKKKNNDYKFLVNNSYGKVMMVLVLFELSFNFYR</sequence>
<proteinExistence type="predicted"/>
<feature type="transmembrane region" description="Helical" evidence="1">
    <location>
        <begin position="39"/>
        <end position="57"/>
    </location>
</feature>
<evidence type="ECO:0000313" key="3">
    <source>
        <dbReference type="Proteomes" id="UP000220840"/>
    </source>
</evidence>
<organism evidence="2 3">
    <name type="scientific">Clostridium neonatale</name>
    <dbReference type="NCBI Taxonomy" id="137838"/>
    <lineage>
        <taxon>Bacteria</taxon>
        <taxon>Bacillati</taxon>
        <taxon>Bacillota</taxon>
        <taxon>Clostridia</taxon>
        <taxon>Eubacteriales</taxon>
        <taxon>Clostridiaceae</taxon>
        <taxon>Clostridium</taxon>
    </lineage>
</organism>
<dbReference type="Proteomes" id="UP000220840">
    <property type="component" value="Unassembled WGS sequence"/>
</dbReference>
<comment type="caution">
    <text evidence="2">The sequence shown here is derived from an EMBL/GenBank/DDBJ whole genome shotgun (WGS) entry which is preliminary data.</text>
</comment>
<keyword evidence="1" id="KW-0812">Transmembrane</keyword>
<evidence type="ECO:0000256" key="1">
    <source>
        <dbReference type="SAM" id="Phobius"/>
    </source>
</evidence>
<dbReference type="OrthoDB" id="1911576at2"/>
<evidence type="ECO:0000313" key="2">
    <source>
        <dbReference type="EMBL" id="PEG32333.1"/>
    </source>
</evidence>
<accession>A0A2A7MLF1</accession>
<gene>
    <name evidence="2" type="ORF">CQ394_11750</name>
</gene>
<protein>
    <submittedName>
        <fullName evidence="2">Uncharacterized protein</fullName>
    </submittedName>
</protein>
<dbReference type="STRING" id="137838.GCA_001458595_03841"/>